<name>A0ACC0Y5V8_9ROSI</name>
<keyword evidence="2" id="KW-1185">Reference proteome</keyword>
<gene>
    <name evidence="1" type="ORF">Pint_13476</name>
</gene>
<protein>
    <submittedName>
        <fullName evidence="1">Uncharacterized protein</fullName>
    </submittedName>
</protein>
<dbReference type="EMBL" id="CM047743">
    <property type="protein sequence ID" value="KAJ0030666.1"/>
    <property type="molecule type" value="Genomic_DNA"/>
</dbReference>
<evidence type="ECO:0000313" key="2">
    <source>
        <dbReference type="Proteomes" id="UP001163603"/>
    </source>
</evidence>
<reference evidence="2" key="1">
    <citation type="journal article" date="2023" name="G3 (Bethesda)">
        <title>Genome assembly and association tests identify interacting loci associated with vigor, precocity, and sex in interspecific pistachio rootstocks.</title>
        <authorList>
            <person name="Palmer W."/>
            <person name="Jacygrad E."/>
            <person name="Sagayaradj S."/>
            <person name="Cavanaugh K."/>
            <person name="Han R."/>
            <person name="Bertier L."/>
            <person name="Beede B."/>
            <person name="Kafkas S."/>
            <person name="Golino D."/>
            <person name="Preece J."/>
            <person name="Michelmore R."/>
        </authorList>
    </citation>
    <scope>NUCLEOTIDE SEQUENCE [LARGE SCALE GENOMIC DNA]</scope>
</reference>
<proteinExistence type="predicted"/>
<sequence>MLQLLHGPKECCSKTRVVFKKWDMRKVNIGNENDFSYSTVMESDPSNKPNAPRKMRFAPKAPPLRVPKAEVKTEVENAETASAQARDLLRRFNENQGNMKTKPKFEKKGNFGSKLWKGYFLFLLLNCGTALILFILKYAVASSQIAFGYGGGSTSIKSYGVPKGGGSSNRAGLNGLTEEKEYKEPWDYYSYYPVTLPLRRPYSGSPELLDEEEFGDTSETMDYDESSMKPAEELGLIEENLEASMFFLQLPPTMPMKKRSTTGEGQEATGSSKPHGGKRTMEKTCSLDELPAGFMGKMLVYKSGAVKLKLGDTLYDVTPGLDCMFAQDVVAINKAEKYCCIVGELDKRAILTPDVDSVLSGFADM</sequence>
<dbReference type="Proteomes" id="UP001163603">
    <property type="component" value="Chromosome 8"/>
</dbReference>
<evidence type="ECO:0000313" key="1">
    <source>
        <dbReference type="EMBL" id="KAJ0030666.1"/>
    </source>
</evidence>
<accession>A0ACC0Y5V8</accession>
<organism evidence="1 2">
    <name type="scientific">Pistacia integerrima</name>
    <dbReference type="NCBI Taxonomy" id="434235"/>
    <lineage>
        <taxon>Eukaryota</taxon>
        <taxon>Viridiplantae</taxon>
        <taxon>Streptophyta</taxon>
        <taxon>Embryophyta</taxon>
        <taxon>Tracheophyta</taxon>
        <taxon>Spermatophyta</taxon>
        <taxon>Magnoliopsida</taxon>
        <taxon>eudicotyledons</taxon>
        <taxon>Gunneridae</taxon>
        <taxon>Pentapetalae</taxon>
        <taxon>rosids</taxon>
        <taxon>malvids</taxon>
        <taxon>Sapindales</taxon>
        <taxon>Anacardiaceae</taxon>
        <taxon>Pistacia</taxon>
    </lineage>
</organism>
<comment type="caution">
    <text evidence="1">The sequence shown here is derived from an EMBL/GenBank/DDBJ whole genome shotgun (WGS) entry which is preliminary data.</text>
</comment>